<keyword evidence="2" id="KW-1185">Reference proteome</keyword>
<organism evidence="1 2">
    <name type="scientific">Daphnia magna</name>
    <dbReference type="NCBI Taxonomy" id="35525"/>
    <lineage>
        <taxon>Eukaryota</taxon>
        <taxon>Metazoa</taxon>
        <taxon>Ecdysozoa</taxon>
        <taxon>Arthropoda</taxon>
        <taxon>Crustacea</taxon>
        <taxon>Branchiopoda</taxon>
        <taxon>Diplostraca</taxon>
        <taxon>Cladocera</taxon>
        <taxon>Anomopoda</taxon>
        <taxon>Daphniidae</taxon>
        <taxon>Daphnia</taxon>
    </lineage>
</organism>
<name>A0ABR0AIN2_9CRUS</name>
<dbReference type="EMBL" id="JAOYFB010000037">
    <property type="protein sequence ID" value="KAK4024938.1"/>
    <property type="molecule type" value="Genomic_DNA"/>
</dbReference>
<evidence type="ECO:0008006" key="3">
    <source>
        <dbReference type="Google" id="ProtNLM"/>
    </source>
</evidence>
<gene>
    <name evidence="1" type="ORF">OUZ56_010430</name>
</gene>
<proteinExistence type="predicted"/>
<accession>A0ABR0AIN2</accession>
<protein>
    <recommendedName>
        <fullName evidence="3">MATH domain-containing protein</fullName>
    </recommendedName>
</protein>
<evidence type="ECO:0000313" key="1">
    <source>
        <dbReference type="EMBL" id="KAK4024938.1"/>
    </source>
</evidence>
<reference evidence="1 2" key="1">
    <citation type="journal article" date="2023" name="Nucleic Acids Res.">
        <title>The hologenome of Daphnia magna reveals possible DNA methylation and microbiome-mediated evolution of the host genome.</title>
        <authorList>
            <person name="Chaturvedi A."/>
            <person name="Li X."/>
            <person name="Dhandapani V."/>
            <person name="Marshall H."/>
            <person name="Kissane S."/>
            <person name="Cuenca-Cambronero M."/>
            <person name="Asole G."/>
            <person name="Calvet F."/>
            <person name="Ruiz-Romero M."/>
            <person name="Marangio P."/>
            <person name="Guigo R."/>
            <person name="Rago D."/>
            <person name="Mirbahai L."/>
            <person name="Eastwood N."/>
            <person name="Colbourne J.K."/>
            <person name="Zhou J."/>
            <person name="Mallon E."/>
            <person name="Orsini L."/>
        </authorList>
    </citation>
    <scope>NUCLEOTIDE SEQUENCE [LARGE SCALE GENOMIC DNA]</scope>
    <source>
        <strain evidence="1">LRV0_1</strain>
    </source>
</reference>
<dbReference type="Proteomes" id="UP001234178">
    <property type="component" value="Unassembled WGS sequence"/>
</dbReference>
<sequence>MHSRKNAARDGDVTWSMTLYDPAGIQYNPTYDVRVSLIYSPHSKVKYKEFQDFNDLVAPTRVYVLRLEALETDRDKNDFIRKIDGSYDSKHAVLIEIIEIIIDKKEIVVNAVANIYLENRQVEESKN</sequence>
<comment type="caution">
    <text evidence="1">The sequence shown here is derived from an EMBL/GenBank/DDBJ whole genome shotgun (WGS) entry which is preliminary data.</text>
</comment>
<evidence type="ECO:0000313" key="2">
    <source>
        <dbReference type="Proteomes" id="UP001234178"/>
    </source>
</evidence>